<reference evidence="8 9" key="1">
    <citation type="submission" date="2018-12" db="EMBL/GenBank/DDBJ databases">
        <authorList>
            <consortium name="Pathogen Informatics"/>
        </authorList>
    </citation>
    <scope>NUCLEOTIDE SEQUENCE [LARGE SCALE GENOMIC DNA]</scope>
    <source>
        <strain evidence="8 9">NCTC13098</strain>
    </source>
</reference>
<dbReference type="PROSITE" id="PS51257">
    <property type="entry name" value="PROKAR_LIPOPROTEIN"/>
    <property type="match status" value="1"/>
</dbReference>
<evidence type="ECO:0000256" key="3">
    <source>
        <dbReference type="ARBA" id="ARBA00022519"/>
    </source>
</evidence>
<name>A0A3P8M3N7_RAOTE</name>
<organism evidence="8 9">
    <name type="scientific">Raoultella terrigena</name>
    <name type="common">Klebsiella terrigena</name>
    <dbReference type="NCBI Taxonomy" id="577"/>
    <lineage>
        <taxon>Bacteria</taxon>
        <taxon>Pseudomonadati</taxon>
        <taxon>Pseudomonadota</taxon>
        <taxon>Gammaproteobacteria</taxon>
        <taxon>Enterobacterales</taxon>
        <taxon>Enterobacteriaceae</taxon>
        <taxon>Klebsiella/Raoultella group</taxon>
        <taxon>Raoultella</taxon>
    </lineage>
</organism>
<sequence>MRRTLLAHQVGVTGCRCCRLVFRPTSDTTQYCPRCGSRQRPPDRKSLGRSCALLIAAVIFYVPANVLPVMFTRLLGGGKESTIMEGVVDFWHAGSYGIAVIIFIASVAIPCMKFFSIAVLLVSSAIRSPWARRERTRLYHITEWIGCWSMLDVIVVAAVSGLVQYPSLSEAEPRAGILFFGLVVFLTMLSALSFDPRLIWEGDE</sequence>
<evidence type="ECO:0000313" key="8">
    <source>
        <dbReference type="EMBL" id="VDR27533.1"/>
    </source>
</evidence>
<evidence type="ECO:0000256" key="2">
    <source>
        <dbReference type="ARBA" id="ARBA00022475"/>
    </source>
</evidence>
<dbReference type="Proteomes" id="UP000274346">
    <property type="component" value="Chromosome"/>
</dbReference>
<dbReference type="RefSeq" id="WP_128878274.1">
    <property type="nucleotide sequence ID" value="NZ_JADCSX010000006.1"/>
</dbReference>
<keyword evidence="6 7" id="KW-0472">Membrane</keyword>
<feature type="transmembrane region" description="Helical" evidence="7">
    <location>
        <begin position="96"/>
        <end position="123"/>
    </location>
</feature>
<keyword evidence="4 7" id="KW-0812">Transmembrane</keyword>
<feature type="transmembrane region" description="Helical" evidence="7">
    <location>
        <begin position="51"/>
        <end position="76"/>
    </location>
</feature>
<evidence type="ECO:0000313" key="9">
    <source>
        <dbReference type="Proteomes" id="UP000274346"/>
    </source>
</evidence>
<evidence type="ECO:0000256" key="6">
    <source>
        <dbReference type="ARBA" id="ARBA00023136"/>
    </source>
</evidence>
<dbReference type="InterPro" id="IPR051800">
    <property type="entry name" value="PqiA-PqiB_transport"/>
</dbReference>
<keyword evidence="2" id="KW-1003">Cell membrane</keyword>
<dbReference type="EMBL" id="LR131271">
    <property type="protein sequence ID" value="VDR27533.1"/>
    <property type="molecule type" value="Genomic_DNA"/>
</dbReference>
<proteinExistence type="predicted"/>
<dbReference type="Pfam" id="PF04403">
    <property type="entry name" value="PqiA"/>
    <property type="match status" value="1"/>
</dbReference>
<evidence type="ECO:0000256" key="5">
    <source>
        <dbReference type="ARBA" id="ARBA00022989"/>
    </source>
</evidence>
<evidence type="ECO:0000256" key="7">
    <source>
        <dbReference type="SAM" id="Phobius"/>
    </source>
</evidence>
<gene>
    <name evidence="8" type="primary">yebS_3</name>
    <name evidence="8" type="ORF">NCTC13098_03904</name>
</gene>
<accession>A0A3P8M3N7</accession>
<dbReference type="GO" id="GO:0005886">
    <property type="term" value="C:plasma membrane"/>
    <property type="evidence" value="ECO:0007669"/>
    <property type="project" value="UniProtKB-SubCell"/>
</dbReference>
<dbReference type="PANTHER" id="PTHR30462">
    <property type="entry name" value="INTERMEMBRANE TRANSPORT PROTEIN PQIB-RELATED"/>
    <property type="match status" value="1"/>
</dbReference>
<comment type="subcellular location">
    <subcellularLocation>
        <location evidence="1">Cell inner membrane</location>
    </subcellularLocation>
</comment>
<dbReference type="AlphaFoldDB" id="A0A3P8M3N7"/>
<keyword evidence="3" id="KW-0997">Cell inner membrane</keyword>
<protein>
    <submittedName>
        <fullName evidence="8">Inner membrane protein yebS</fullName>
    </submittedName>
</protein>
<dbReference type="KEGG" id="rtg:NCTC13098_03904"/>
<dbReference type="InterPro" id="IPR007498">
    <property type="entry name" value="PqiA-like"/>
</dbReference>
<keyword evidence="5 7" id="KW-1133">Transmembrane helix</keyword>
<evidence type="ECO:0000256" key="4">
    <source>
        <dbReference type="ARBA" id="ARBA00022692"/>
    </source>
</evidence>
<evidence type="ECO:0000256" key="1">
    <source>
        <dbReference type="ARBA" id="ARBA00004533"/>
    </source>
</evidence>
<feature type="transmembrane region" description="Helical" evidence="7">
    <location>
        <begin position="175"/>
        <end position="194"/>
    </location>
</feature>
<feature type="transmembrane region" description="Helical" evidence="7">
    <location>
        <begin position="144"/>
        <end position="163"/>
    </location>
</feature>
<dbReference type="PANTHER" id="PTHR30462:SF3">
    <property type="entry name" value="INTERMEMBRANE TRANSPORT PROTEIN PQIA"/>
    <property type="match status" value="1"/>
</dbReference>